<protein>
    <submittedName>
        <fullName evidence="1">Uncharacterized protein</fullName>
    </submittedName>
</protein>
<dbReference type="EMBL" id="SJTG01000002">
    <property type="protein sequence ID" value="TCI10696.1"/>
    <property type="molecule type" value="Genomic_DNA"/>
</dbReference>
<evidence type="ECO:0000313" key="2">
    <source>
        <dbReference type="Proteomes" id="UP000291822"/>
    </source>
</evidence>
<comment type="caution">
    <text evidence="1">The sequence shown here is derived from an EMBL/GenBank/DDBJ whole genome shotgun (WGS) entry which is preliminary data.</text>
</comment>
<name>A0A4R0YPE2_9GAMM</name>
<sequence length="157" mass="17459">MNVSQIINLGSFYAGLHRPGEALAMVSELGPMSPFGRMQLEIVKLEIALQQGDRAAVATHLAYMREHRADAIATWQSALLVAGDLDAAADLLVERLDHEEWRSAALDDMQQYADMRLTPVDAQCLQRWRAIIARPAVQQALAKVGRVEHFNLDPEQT</sequence>
<reference evidence="1 2" key="1">
    <citation type="submission" date="2019-02" db="EMBL/GenBank/DDBJ databases">
        <title>Dyella amyloliquefaciens sp. nov., isolated from forest soil.</title>
        <authorList>
            <person name="Gao Z.-H."/>
            <person name="Qiu L.-H."/>
        </authorList>
    </citation>
    <scope>NUCLEOTIDE SEQUENCE [LARGE SCALE GENOMIC DNA]</scope>
    <source>
        <strain evidence="1 2">KACC 12747</strain>
    </source>
</reference>
<gene>
    <name evidence="1" type="ORF">EZM97_17740</name>
</gene>
<accession>A0A4R0YPE2</accession>
<organism evidence="1 2">
    <name type="scientific">Dyella soli</name>
    <dbReference type="NCBI Taxonomy" id="522319"/>
    <lineage>
        <taxon>Bacteria</taxon>
        <taxon>Pseudomonadati</taxon>
        <taxon>Pseudomonadota</taxon>
        <taxon>Gammaproteobacteria</taxon>
        <taxon>Lysobacterales</taxon>
        <taxon>Rhodanobacteraceae</taxon>
        <taxon>Dyella</taxon>
    </lineage>
</organism>
<keyword evidence="2" id="KW-1185">Reference proteome</keyword>
<proteinExistence type="predicted"/>
<dbReference type="RefSeq" id="WP_131408958.1">
    <property type="nucleotide sequence ID" value="NZ_SJTG01000002.1"/>
</dbReference>
<dbReference type="Proteomes" id="UP000291822">
    <property type="component" value="Unassembled WGS sequence"/>
</dbReference>
<evidence type="ECO:0000313" key="1">
    <source>
        <dbReference type="EMBL" id="TCI10696.1"/>
    </source>
</evidence>
<dbReference type="AlphaFoldDB" id="A0A4R0YPE2"/>